<keyword evidence="6" id="KW-1185">Reference proteome</keyword>
<evidence type="ECO:0000256" key="3">
    <source>
        <dbReference type="ARBA" id="ARBA00023274"/>
    </source>
</evidence>
<dbReference type="GO" id="GO:0003735">
    <property type="term" value="F:structural constituent of ribosome"/>
    <property type="evidence" value="ECO:0007669"/>
    <property type="project" value="InterPro"/>
</dbReference>
<evidence type="ECO:0000256" key="1">
    <source>
        <dbReference type="ARBA" id="ARBA00007820"/>
    </source>
</evidence>
<evidence type="ECO:0000313" key="6">
    <source>
        <dbReference type="Proteomes" id="UP000747399"/>
    </source>
</evidence>
<keyword evidence="2 4" id="KW-0689">Ribosomal protein</keyword>
<dbReference type="AlphaFoldDB" id="A0A8J4ETA1"/>
<dbReference type="GO" id="GO:0006412">
    <property type="term" value="P:translation"/>
    <property type="evidence" value="ECO:0007669"/>
    <property type="project" value="InterPro"/>
</dbReference>
<dbReference type="GO" id="GO:0032040">
    <property type="term" value="C:small-subunit processome"/>
    <property type="evidence" value="ECO:0007669"/>
    <property type="project" value="TreeGrafter"/>
</dbReference>
<dbReference type="PANTHER" id="PTHR11278:SF0">
    <property type="entry name" value="SMALL RIBOSOMAL SUBUNIT PROTEIN ES7"/>
    <property type="match status" value="1"/>
</dbReference>
<gene>
    <name evidence="5" type="ORF">Vafri_3828</name>
</gene>
<dbReference type="EMBL" id="BNCO01000004">
    <property type="protein sequence ID" value="GIL46970.1"/>
    <property type="molecule type" value="Genomic_DNA"/>
</dbReference>
<dbReference type="PROSITE" id="PS00948">
    <property type="entry name" value="RIBOSOMAL_S7E"/>
    <property type="match status" value="1"/>
</dbReference>
<reference evidence="5" key="1">
    <citation type="journal article" date="2021" name="Proc. Natl. Acad. Sci. U.S.A.">
        <title>Three genomes in the algal genus Volvox reveal the fate of a haploid sex-determining region after a transition to homothallism.</title>
        <authorList>
            <person name="Yamamoto K."/>
            <person name="Hamaji T."/>
            <person name="Kawai-Toyooka H."/>
            <person name="Matsuzaki R."/>
            <person name="Takahashi F."/>
            <person name="Nishimura Y."/>
            <person name="Kawachi M."/>
            <person name="Noguchi H."/>
            <person name="Minakuchi Y."/>
            <person name="Umen J.G."/>
            <person name="Toyoda A."/>
            <person name="Nozaki H."/>
        </authorList>
    </citation>
    <scope>NUCLEOTIDE SEQUENCE</scope>
    <source>
        <strain evidence="5">NIES-3780</strain>
    </source>
</reference>
<evidence type="ECO:0000256" key="2">
    <source>
        <dbReference type="ARBA" id="ARBA00022980"/>
    </source>
</evidence>
<comment type="similarity">
    <text evidence="1 4">Belongs to the eukaryotic ribosomal protein eS7 family.</text>
</comment>
<dbReference type="Proteomes" id="UP000747399">
    <property type="component" value="Unassembled WGS sequence"/>
</dbReference>
<organism evidence="5 6">
    <name type="scientific">Volvox africanus</name>
    <dbReference type="NCBI Taxonomy" id="51714"/>
    <lineage>
        <taxon>Eukaryota</taxon>
        <taxon>Viridiplantae</taxon>
        <taxon>Chlorophyta</taxon>
        <taxon>core chlorophytes</taxon>
        <taxon>Chlorophyceae</taxon>
        <taxon>CS clade</taxon>
        <taxon>Chlamydomonadales</taxon>
        <taxon>Volvocaceae</taxon>
        <taxon>Volvox</taxon>
    </lineage>
</organism>
<accession>A0A8J4ETA1</accession>
<sequence length="239" mass="26948">CITTICQDALLELWSGTGPKLHAPAQLFLFPCSGWRCTGPSASTTMVSARSKKIVKERGQEPDEFEEQVAQALFDLEATNAELKSDLRDLYITSAKEVDVANGARKAIIIHVPYRLLKAFHKIQQRLVRELEKKFSGRDVVIVANRRILPPPRNGKTNARPRSRTLTAVHDAILDDLVYPTEIVGKRIRYRLDGSKVLKVHLDPKDRNTTEYKLETFASVYKRLTGKDVSFEFPVAESS</sequence>
<comment type="caution">
    <text evidence="5">The sequence shown here is derived from an EMBL/GenBank/DDBJ whole genome shotgun (WGS) entry which is preliminary data.</text>
</comment>
<dbReference type="GO" id="GO:0030686">
    <property type="term" value="C:90S preribosome"/>
    <property type="evidence" value="ECO:0007669"/>
    <property type="project" value="TreeGrafter"/>
</dbReference>
<dbReference type="GO" id="GO:0006364">
    <property type="term" value="P:rRNA processing"/>
    <property type="evidence" value="ECO:0007669"/>
    <property type="project" value="TreeGrafter"/>
</dbReference>
<dbReference type="PANTHER" id="PTHR11278">
    <property type="entry name" value="40S RIBOSOMAL PROTEIN S7"/>
    <property type="match status" value="1"/>
</dbReference>
<dbReference type="InterPro" id="IPR000554">
    <property type="entry name" value="Ribosomal_eS7"/>
</dbReference>
<evidence type="ECO:0000256" key="4">
    <source>
        <dbReference type="RuleBase" id="RU364105"/>
    </source>
</evidence>
<dbReference type="GO" id="GO:0022627">
    <property type="term" value="C:cytosolic small ribosomal subunit"/>
    <property type="evidence" value="ECO:0007669"/>
    <property type="project" value="TreeGrafter"/>
</dbReference>
<keyword evidence="3 4" id="KW-0687">Ribonucleoprotein</keyword>
<name>A0A8J4ETA1_9CHLO</name>
<proteinExistence type="inferred from homology"/>
<dbReference type="Pfam" id="PF01251">
    <property type="entry name" value="Ribosomal_S7e"/>
    <property type="match status" value="1"/>
</dbReference>
<dbReference type="InterPro" id="IPR047861">
    <property type="entry name" value="Ribosomal_eS7_CS"/>
</dbReference>
<evidence type="ECO:0000313" key="5">
    <source>
        <dbReference type="EMBL" id="GIL46970.1"/>
    </source>
</evidence>
<dbReference type="GO" id="GO:0042274">
    <property type="term" value="P:ribosomal small subunit biogenesis"/>
    <property type="evidence" value="ECO:0007669"/>
    <property type="project" value="TreeGrafter"/>
</dbReference>
<protein>
    <recommendedName>
        <fullName evidence="4">40S ribosomal protein S7</fullName>
    </recommendedName>
</protein>
<feature type="non-terminal residue" evidence="5">
    <location>
        <position position="239"/>
    </location>
</feature>